<dbReference type="PROSITE" id="PS50262">
    <property type="entry name" value="G_PROTEIN_RECEP_F1_2"/>
    <property type="match status" value="1"/>
</dbReference>
<dbReference type="CDD" id="cd00637">
    <property type="entry name" value="7tm_classA_rhodopsin-like"/>
    <property type="match status" value="1"/>
</dbReference>
<keyword evidence="3 10" id="KW-0812">Transmembrane</keyword>
<evidence type="ECO:0000256" key="10">
    <source>
        <dbReference type="SAM" id="Phobius"/>
    </source>
</evidence>
<dbReference type="AlphaFoldDB" id="A0AAU9W4Z8"/>
<evidence type="ECO:0000256" key="5">
    <source>
        <dbReference type="ARBA" id="ARBA00023040"/>
    </source>
</evidence>
<dbReference type="SUPFAM" id="SSF81321">
    <property type="entry name" value="Family A G protein-coupled receptor-like"/>
    <property type="match status" value="1"/>
</dbReference>
<keyword evidence="13" id="KW-1185">Reference proteome</keyword>
<gene>
    <name evidence="12" type="ORF">PMEA_00033179</name>
</gene>
<sequence length="324" mass="36041">MPGENTTEKLLHPSVEAAAVFAAINIAFSVTASLGNVIILLALHKVTSIHSPTKVLLQCLVVTDLCVGLISQPLYATSLVNAGIANFDMNIFRYVTRLILPMSALVLCGVSLATSAAISVDRLLALFLGLNYRYVATLRRVRGVLVFIWFINGTLAVCAFISHISIHLYNLCQLISLVISAFSYTNIYIRLRHKLQYVQNHPPEQKPASNSVASTALNVARYKKTVSTIAWVQLGLISCYLPICVASFLQYRGKFRQIPFIHSFLSLLYFNSSLNPILFCWKIREVKQAVKAIIRDLNCVFGDRFESGKDEKNKKANKPSTEKK</sequence>
<keyword evidence="8" id="KW-0325">Glycoprotein</keyword>
<dbReference type="Gene3D" id="1.20.1070.10">
    <property type="entry name" value="Rhodopsin 7-helix transmembrane proteins"/>
    <property type="match status" value="1"/>
</dbReference>
<dbReference type="EMBL" id="CALNXJ010000008">
    <property type="protein sequence ID" value="CAH3046282.1"/>
    <property type="molecule type" value="Genomic_DNA"/>
</dbReference>
<dbReference type="Pfam" id="PF00001">
    <property type="entry name" value="7tm_1"/>
    <property type="match status" value="1"/>
</dbReference>
<dbReference type="InterPro" id="IPR000276">
    <property type="entry name" value="GPCR_Rhodpsn"/>
</dbReference>
<organism evidence="12 13">
    <name type="scientific">Pocillopora meandrina</name>
    <dbReference type="NCBI Taxonomy" id="46732"/>
    <lineage>
        <taxon>Eukaryota</taxon>
        <taxon>Metazoa</taxon>
        <taxon>Cnidaria</taxon>
        <taxon>Anthozoa</taxon>
        <taxon>Hexacorallia</taxon>
        <taxon>Scleractinia</taxon>
        <taxon>Astrocoeniina</taxon>
        <taxon>Pocilloporidae</taxon>
        <taxon>Pocillopora</taxon>
    </lineage>
</organism>
<dbReference type="PANTHER" id="PTHR24246:SF27">
    <property type="entry name" value="ADENOSINE RECEPTOR, ISOFORM A"/>
    <property type="match status" value="1"/>
</dbReference>
<dbReference type="PANTHER" id="PTHR24246">
    <property type="entry name" value="OLFACTORY RECEPTOR AND ADENOSINE RECEPTOR"/>
    <property type="match status" value="1"/>
</dbReference>
<feature type="transmembrane region" description="Helical" evidence="10">
    <location>
        <begin position="95"/>
        <end position="120"/>
    </location>
</feature>
<evidence type="ECO:0000256" key="7">
    <source>
        <dbReference type="ARBA" id="ARBA00023170"/>
    </source>
</evidence>
<evidence type="ECO:0000313" key="12">
    <source>
        <dbReference type="EMBL" id="CAH3046282.1"/>
    </source>
</evidence>
<accession>A0AAU9W4Z8</accession>
<dbReference type="GO" id="GO:0005886">
    <property type="term" value="C:plasma membrane"/>
    <property type="evidence" value="ECO:0007669"/>
    <property type="project" value="UniProtKB-SubCell"/>
</dbReference>
<keyword evidence="4 10" id="KW-1133">Transmembrane helix</keyword>
<proteinExistence type="predicted"/>
<comment type="caution">
    <text evidence="12">The sequence shown here is derived from an EMBL/GenBank/DDBJ whole genome shotgun (WGS) entry which is preliminary data.</text>
</comment>
<evidence type="ECO:0000256" key="9">
    <source>
        <dbReference type="ARBA" id="ARBA00023224"/>
    </source>
</evidence>
<keyword evidence="2" id="KW-1003">Cell membrane</keyword>
<dbReference type="InterPro" id="IPR017452">
    <property type="entry name" value="GPCR_Rhodpsn_7TM"/>
</dbReference>
<keyword evidence="5" id="KW-0297">G-protein coupled receptor</keyword>
<keyword evidence="6 10" id="KW-0472">Membrane</keyword>
<feature type="transmembrane region" description="Helical" evidence="10">
    <location>
        <begin position="168"/>
        <end position="189"/>
    </location>
</feature>
<feature type="transmembrane region" description="Helical" evidence="10">
    <location>
        <begin position="229"/>
        <end position="249"/>
    </location>
</feature>
<evidence type="ECO:0000256" key="4">
    <source>
        <dbReference type="ARBA" id="ARBA00022989"/>
    </source>
</evidence>
<dbReference type="Proteomes" id="UP001159428">
    <property type="component" value="Unassembled WGS sequence"/>
</dbReference>
<feature type="domain" description="G-protein coupled receptors family 1 profile" evidence="11">
    <location>
        <begin position="35"/>
        <end position="279"/>
    </location>
</feature>
<name>A0AAU9W4Z8_9CNID</name>
<reference evidence="12 13" key="1">
    <citation type="submission" date="2022-05" db="EMBL/GenBank/DDBJ databases">
        <authorList>
            <consortium name="Genoscope - CEA"/>
            <person name="William W."/>
        </authorList>
    </citation>
    <scope>NUCLEOTIDE SEQUENCE [LARGE SCALE GENOMIC DNA]</scope>
</reference>
<evidence type="ECO:0000256" key="3">
    <source>
        <dbReference type="ARBA" id="ARBA00022692"/>
    </source>
</evidence>
<dbReference type="PRINTS" id="PR00237">
    <property type="entry name" value="GPCRRHODOPSN"/>
</dbReference>
<evidence type="ECO:0000259" key="11">
    <source>
        <dbReference type="PROSITE" id="PS50262"/>
    </source>
</evidence>
<feature type="non-terminal residue" evidence="12">
    <location>
        <position position="324"/>
    </location>
</feature>
<feature type="transmembrane region" description="Helical" evidence="10">
    <location>
        <begin position="141"/>
        <end position="162"/>
    </location>
</feature>
<dbReference type="GO" id="GO:0004930">
    <property type="term" value="F:G protein-coupled receptor activity"/>
    <property type="evidence" value="ECO:0007669"/>
    <property type="project" value="UniProtKB-KW"/>
</dbReference>
<evidence type="ECO:0000313" key="13">
    <source>
        <dbReference type="Proteomes" id="UP001159428"/>
    </source>
</evidence>
<keyword evidence="7" id="KW-0675">Receptor</keyword>
<protein>
    <recommendedName>
        <fullName evidence="11">G-protein coupled receptors family 1 profile domain-containing protein</fullName>
    </recommendedName>
</protein>
<keyword evidence="9" id="KW-0807">Transducer</keyword>
<evidence type="ECO:0000256" key="1">
    <source>
        <dbReference type="ARBA" id="ARBA00004651"/>
    </source>
</evidence>
<evidence type="ECO:0000256" key="8">
    <source>
        <dbReference type="ARBA" id="ARBA00023180"/>
    </source>
</evidence>
<evidence type="ECO:0000256" key="6">
    <source>
        <dbReference type="ARBA" id="ARBA00023136"/>
    </source>
</evidence>
<feature type="transmembrane region" description="Helical" evidence="10">
    <location>
        <begin position="261"/>
        <end position="281"/>
    </location>
</feature>
<comment type="subcellular location">
    <subcellularLocation>
        <location evidence="1">Cell membrane</location>
        <topology evidence="1">Multi-pass membrane protein</topology>
    </subcellularLocation>
</comment>
<evidence type="ECO:0000256" key="2">
    <source>
        <dbReference type="ARBA" id="ARBA00022475"/>
    </source>
</evidence>
<feature type="transmembrane region" description="Helical" evidence="10">
    <location>
        <begin position="20"/>
        <end position="43"/>
    </location>
</feature>